<dbReference type="GO" id="GO:0003676">
    <property type="term" value="F:nucleic acid binding"/>
    <property type="evidence" value="ECO:0007669"/>
    <property type="project" value="InterPro"/>
</dbReference>
<dbReference type="InterPro" id="IPR050951">
    <property type="entry name" value="Retrovirus_Pol_polyprotein"/>
</dbReference>
<sequence length="312" mass="36251">MKNERIVIPEVLQPEILEYLHVGHFGIEKTKARARTVVYWMGMNVEIAEMISKCNPCTDFRNKNPKEPLRPTPIPDGPCQLVGSDLFTLNNEDYLVIVDYYSKFFELAKLEDTRTKTVIMHMKSAFARHGIPYEVRSAKGPQYTSRDFKDFARKWSFKYTTSSPYNPHGNGLAAKTVQTVKRMLEKSRIDGKDLYISLLEYRNSPTDVDSPAKLLMSTQLRSILPITKEQLKPRVIAAEKTYEKRRKSQNRRDINKSNESETNIEVPEQPPVHEEKVHNRVPERSSGPEQPQPYKTRVGREVRSPKRYEDYM</sequence>
<feature type="compositionally biased region" description="Basic and acidic residues" evidence="1">
    <location>
        <begin position="250"/>
        <end position="259"/>
    </location>
</feature>
<dbReference type="InterPro" id="IPR036397">
    <property type="entry name" value="RNaseH_sf"/>
</dbReference>
<dbReference type="PROSITE" id="PS50994">
    <property type="entry name" value="INTEGRASE"/>
    <property type="match status" value="1"/>
</dbReference>
<feature type="region of interest" description="Disordered" evidence="1">
    <location>
        <begin position="240"/>
        <end position="312"/>
    </location>
</feature>
<dbReference type="Pfam" id="PF00665">
    <property type="entry name" value="rve"/>
    <property type="match status" value="1"/>
</dbReference>
<dbReference type="Gene3D" id="3.30.420.10">
    <property type="entry name" value="Ribonuclease H-like superfamily/Ribonuclease H"/>
    <property type="match status" value="1"/>
</dbReference>
<dbReference type="FunFam" id="3.30.420.10:FF:000063">
    <property type="entry name" value="Retrovirus-related Pol polyprotein from transposon 297-like Protein"/>
    <property type="match status" value="1"/>
</dbReference>
<reference evidence="4" key="1">
    <citation type="submission" date="2025-08" db="UniProtKB">
        <authorList>
            <consortium name="RefSeq"/>
        </authorList>
    </citation>
    <scope>IDENTIFICATION</scope>
    <source>
        <tissue evidence="4">Whole sample</tissue>
    </source>
</reference>
<dbReference type="OrthoDB" id="444601at2759"/>
<dbReference type="PANTHER" id="PTHR37984:SF5">
    <property type="entry name" value="PROTEIN NYNRIN-LIKE"/>
    <property type="match status" value="1"/>
</dbReference>
<dbReference type="FunFam" id="1.10.340.70:FF:000001">
    <property type="entry name" value="Retrovirus-related Pol polyprotein from transposon gypsy-like Protein"/>
    <property type="match status" value="1"/>
</dbReference>
<gene>
    <name evidence="4" type="primary">LOC111105206</name>
</gene>
<dbReference type="Pfam" id="PF17921">
    <property type="entry name" value="Integrase_H2C2"/>
    <property type="match status" value="1"/>
</dbReference>
<evidence type="ECO:0000313" key="3">
    <source>
        <dbReference type="Proteomes" id="UP000694844"/>
    </source>
</evidence>
<evidence type="ECO:0000259" key="2">
    <source>
        <dbReference type="PROSITE" id="PS50994"/>
    </source>
</evidence>
<accession>A0A8B8AWJ5</accession>
<dbReference type="Gene3D" id="1.10.340.70">
    <property type="match status" value="1"/>
</dbReference>
<dbReference type="InterPro" id="IPR012337">
    <property type="entry name" value="RNaseH-like_sf"/>
</dbReference>
<dbReference type="KEGG" id="cvn:111105206"/>
<dbReference type="SUPFAM" id="SSF53098">
    <property type="entry name" value="Ribonuclease H-like"/>
    <property type="match status" value="1"/>
</dbReference>
<feature type="compositionally biased region" description="Basic and acidic residues" evidence="1">
    <location>
        <begin position="271"/>
        <end position="283"/>
    </location>
</feature>
<dbReference type="InterPro" id="IPR001584">
    <property type="entry name" value="Integrase_cat-core"/>
</dbReference>
<evidence type="ECO:0000256" key="1">
    <source>
        <dbReference type="SAM" id="MobiDB-lite"/>
    </source>
</evidence>
<organism evidence="3 4">
    <name type="scientific">Crassostrea virginica</name>
    <name type="common">Eastern oyster</name>
    <dbReference type="NCBI Taxonomy" id="6565"/>
    <lineage>
        <taxon>Eukaryota</taxon>
        <taxon>Metazoa</taxon>
        <taxon>Spiralia</taxon>
        <taxon>Lophotrochozoa</taxon>
        <taxon>Mollusca</taxon>
        <taxon>Bivalvia</taxon>
        <taxon>Autobranchia</taxon>
        <taxon>Pteriomorphia</taxon>
        <taxon>Ostreida</taxon>
        <taxon>Ostreoidea</taxon>
        <taxon>Ostreidae</taxon>
        <taxon>Crassostrea</taxon>
    </lineage>
</organism>
<evidence type="ECO:0000313" key="4">
    <source>
        <dbReference type="RefSeq" id="XP_022295083.1"/>
    </source>
</evidence>
<feature type="domain" description="Integrase catalytic" evidence="2">
    <location>
        <begin position="67"/>
        <end position="184"/>
    </location>
</feature>
<dbReference type="RefSeq" id="XP_022295083.1">
    <property type="nucleotide sequence ID" value="XM_022439375.1"/>
</dbReference>
<dbReference type="PANTHER" id="PTHR37984">
    <property type="entry name" value="PROTEIN CBG26694"/>
    <property type="match status" value="1"/>
</dbReference>
<dbReference type="GeneID" id="111105206"/>
<protein>
    <submittedName>
        <fullName evidence="4">Uncharacterized protein K02A2.6-like</fullName>
    </submittedName>
</protein>
<feature type="compositionally biased region" description="Basic and acidic residues" evidence="1">
    <location>
        <begin position="298"/>
        <end position="312"/>
    </location>
</feature>
<name>A0A8B8AWJ5_CRAVI</name>
<dbReference type="GO" id="GO:0015074">
    <property type="term" value="P:DNA integration"/>
    <property type="evidence" value="ECO:0007669"/>
    <property type="project" value="InterPro"/>
</dbReference>
<dbReference type="InterPro" id="IPR041588">
    <property type="entry name" value="Integrase_H2C2"/>
</dbReference>
<keyword evidence="3" id="KW-1185">Reference proteome</keyword>
<dbReference type="AlphaFoldDB" id="A0A8B8AWJ5"/>
<proteinExistence type="predicted"/>
<dbReference type="Proteomes" id="UP000694844">
    <property type="component" value="Chromosome 7"/>
</dbReference>